<sequence>MAFDIFEGKRKEAFYNSIFPSHSSFILFQHGNPTPAPTPTLHELRHIFREKYPPKQKSPHFKP</sequence>
<protein>
    <submittedName>
        <fullName evidence="1">Uncharacterized protein</fullName>
    </submittedName>
</protein>
<evidence type="ECO:0000313" key="1">
    <source>
        <dbReference type="EMBL" id="KAG5603289.1"/>
    </source>
</evidence>
<organism evidence="1 2">
    <name type="scientific">Solanum commersonii</name>
    <name type="common">Commerson's wild potato</name>
    <name type="synonym">Commerson's nightshade</name>
    <dbReference type="NCBI Taxonomy" id="4109"/>
    <lineage>
        <taxon>Eukaryota</taxon>
        <taxon>Viridiplantae</taxon>
        <taxon>Streptophyta</taxon>
        <taxon>Embryophyta</taxon>
        <taxon>Tracheophyta</taxon>
        <taxon>Spermatophyta</taxon>
        <taxon>Magnoliopsida</taxon>
        <taxon>eudicotyledons</taxon>
        <taxon>Gunneridae</taxon>
        <taxon>Pentapetalae</taxon>
        <taxon>asterids</taxon>
        <taxon>lamiids</taxon>
        <taxon>Solanales</taxon>
        <taxon>Solanaceae</taxon>
        <taxon>Solanoideae</taxon>
        <taxon>Solaneae</taxon>
        <taxon>Solanum</taxon>
    </lineage>
</organism>
<accession>A0A9J5YS06</accession>
<gene>
    <name evidence="1" type="ORF">H5410_034659</name>
</gene>
<comment type="caution">
    <text evidence="1">The sequence shown here is derived from an EMBL/GenBank/DDBJ whole genome shotgun (WGS) entry which is preliminary data.</text>
</comment>
<keyword evidence="2" id="KW-1185">Reference proteome</keyword>
<dbReference type="EMBL" id="JACXVP010000006">
    <property type="protein sequence ID" value="KAG5603289.1"/>
    <property type="molecule type" value="Genomic_DNA"/>
</dbReference>
<dbReference type="AlphaFoldDB" id="A0A9J5YS06"/>
<dbReference type="Proteomes" id="UP000824120">
    <property type="component" value="Chromosome 6"/>
</dbReference>
<proteinExistence type="predicted"/>
<reference evidence="1 2" key="1">
    <citation type="submission" date="2020-09" db="EMBL/GenBank/DDBJ databases">
        <title>De no assembly of potato wild relative species, Solanum commersonii.</title>
        <authorList>
            <person name="Cho K."/>
        </authorList>
    </citation>
    <scope>NUCLEOTIDE SEQUENCE [LARGE SCALE GENOMIC DNA]</scope>
    <source>
        <strain evidence="1">LZ3.2</strain>
        <tissue evidence="1">Leaf</tissue>
    </source>
</reference>
<name>A0A9J5YS06_SOLCO</name>
<evidence type="ECO:0000313" key="2">
    <source>
        <dbReference type="Proteomes" id="UP000824120"/>
    </source>
</evidence>